<accession>A0ABQ6HK75</accession>
<dbReference type="SUPFAM" id="SSF161098">
    <property type="entry name" value="MetI-like"/>
    <property type="match status" value="1"/>
</dbReference>
<dbReference type="CDD" id="cd06261">
    <property type="entry name" value="TM_PBP2"/>
    <property type="match status" value="1"/>
</dbReference>
<keyword evidence="10" id="KW-1185">Reference proteome</keyword>
<evidence type="ECO:0000259" key="8">
    <source>
        <dbReference type="PROSITE" id="PS50928"/>
    </source>
</evidence>
<feature type="transmembrane region" description="Helical" evidence="7">
    <location>
        <begin position="185"/>
        <end position="204"/>
    </location>
</feature>
<dbReference type="RefSeq" id="WP_241443065.1">
    <property type="nucleotide sequence ID" value="NZ_BSUJ01000001.1"/>
</dbReference>
<dbReference type="InterPro" id="IPR045621">
    <property type="entry name" value="BPD_transp_1_N"/>
</dbReference>
<organism evidence="9 10">
    <name type="scientific">Arsenicicoccus piscis</name>
    <dbReference type="NCBI Taxonomy" id="673954"/>
    <lineage>
        <taxon>Bacteria</taxon>
        <taxon>Bacillati</taxon>
        <taxon>Actinomycetota</taxon>
        <taxon>Actinomycetes</taxon>
        <taxon>Micrococcales</taxon>
        <taxon>Intrasporangiaceae</taxon>
        <taxon>Arsenicicoccus</taxon>
    </lineage>
</organism>
<comment type="subcellular location">
    <subcellularLocation>
        <location evidence="1 7">Cell membrane</location>
        <topology evidence="1 7">Multi-pass membrane protein</topology>
    </subcellularLocation>
</comment>
<dbReference type="Gene3D" id="1.10.3720.10">
    <property type="entry name" value="MetI-like"/>
    <property type="match status" value="1"/>
</dbReference>
<comment type="similarity">
    <text evidence="7">Belongs to the binding-protein-dependent transport system permease family.</text>
</comment>
<evidence type="ECO:0000256" key="3">
    <source>
        <dbReference type="ARBA" id="ARBA00022475"/>
    </source>
</evidence>
<gene>
    <name evidence="9" type="ORF">GCM10025862_08870</name>
</gene>
<comment type="caution">
    <text evidence="9">The sequence shown here is derived from an EMBL/GenBank/DDBJ whole genome shotgun (WGS) entry which is preliminary data.</text>
</comment>
<keyword evidence="4 7" id="KW-0812">Transmembrane</keyword>
<feature type="transmembrane region" description="Helical" evidence="7">
    <location>
        <begin position="240"/>
        <end position="265"/>
    </location>
</feature>
<name>A0ABQ6HK75_9MICO</name>
<feature type="domain" description="ABC transmembrane type-1" evidence="8">
    <location>
        <begin position="107"/>
        <end position="304"/>
    </location>
</feature>
<feature type="transmembrane region" description="Helical" evidence="7">
    <location>
        <begin position="109"/>
        <end position="133"/>
    </location>
</feature>
<evidence type="ECO:0000313" key="10">
    <source>
        <dbReference type="Proteomes" id="UP001157109"/>
    </source>
</evidence>
<keyword evidence="2 7" id="KW-0813">Transport</keyword>
<evidence type="ECO:0000256" key="1">
    <source>
        <dbReference type="ARBA" id="ARBA00004651"/>
    </source>
</evidence>
<dbReference type="Proteomes" id="UP001157109">
    <property type="component" value="Unassembled WGS sequence"/>
</dbReference>
<keyword evidence="5 7" id="KW-1133">Transmembrane helix</keyword>
<dbReference type="PROSITE" id="PS50928">
    <property type="entry name" value="ABC_TM1"/>
    <property type="match status" value="1"/>
</dbReference>
<sequence>MTCGPSRWSGPDTVSYVLKRLGQTVLTAFLTILTVFVLLRLAPGDPAYNYAPPNPSTEQLEAIRKQFGLDQPLLQQFWTFLSNLFHGDVGTSFQFKQPALQVVMDRLPYTITLAIAAIVVTTIIAVPLGVWMARRNNTAPELGANIATIAGQSMPDFWIGFVLLIIFAVNLSWFQPSGFATWGELVLPTATIAILQIALISRLVRREMVANLAAPYITVARSRGVPERDLTWKYAFANSAIPVVTALGTRFAAMLNGVVIVEVVFKWPGVGALVVDALQRRDFPLIQATVLVTVILALVVQLAVDLVYPILDPRVRLGEASS</sequence>
<feature type="transmembrane region" description="Helical" evidence="7">
    <location>
        <begin position="154"/>
        <end position="173"/>
    </location>
</feature>
<evidence type="ECO:0000256" key="4">
    <source>
        <dbReference type="ARBA" id="ARBA00022692"/>
    </source>
</evidence>
<reference evidence="10" key="1">
    <citation type="journal article" date="2019" name="Int. J. Syst. Evol. Microbiol.">
        <title>The Global Catalogue of Microorganisms (GCM) 10K type strain sequencing project: providing services to taxonomists for standard genome sequencing and annotation.</title>
        <authorList>
            <consortium name="The Broad Institute Genomics Platform"/>
            <consortium name="The Broad Institute Genome Sequencing Center for Infectious Disease"/>
            <person name="Wu L."/>
            <person name="Ma J."/>
        </authorList>
    </citation>
    <scope>NUCLEOTIDE SEQUENCE [LARGE SCALE GENOMIC DNA]</scope>
    <source>
        <strain evidence="10">NBRC 105830</strain>
    </source>
</reference>
<feature type="transmembrane region" description="Helical" evidence="7">
    <location>
        <begin position="21"/>
        <end position="42"/>
    </location>
</feature>
<evidence type="ECO:0000256" key="7">
    <source>
        <dbReference type="RuleBase" id="RU363032"/>
    </source>
</evidence>
<proteinExistence type="inferred from homology"/>
<evidence type="ECO:0000256" key="2">
    <source>
        <dbReference type="ARBA" id="ARBA00022448"/>
    </source>
</evidence>
<evidence type="ECO:0000256" key="6">
    <source>
        <dbReference type="ARBA" id="ARBA00023136"/>
    </source>
</evidence>
<keyword evidence="3" id="KW-1003">Cell membrane</keyword>
<dbReference type="PANTHER" id="PTHR43163:SF6">
    <property type="entry name" value="DIPEPTIDE TRANSPORT SYSTEM PERMEASE PROTEIN DPPB-RELATED"/>
    <property type="match status" value="1"/>
</dbReference>
<keyword evidence="6 7" id="KW-0472">Membrane</keyword>
<dbReference type="InterPro" id="IPR000515">
    <property type="entry name" value="MetI-like"/>
</dbReference>
<evidence type="ECO:0000313" key="9">
    <source>
        <dbReference type="EMBL" id="GMA18866.1"/>
    </source>
</evidence>
<feature type="transmembrane region" description="Helical" evidence="7">
    <location>
        <begin position="285"/>
        <end position="308"/>
    </location>
</feature>
<dbReference type="PANTHER" id="PTHR43163">
    <property type="entry name" value="DIPEPTIDE TRANSPORT SYSTEM PERMEASE PROTEIN DPPB-RELATED"/>
    <property type="match status" value="1"/>
</dbReference>
<dbReference type="Pfam" id="PF19300">
    <property type="entry name" value="BPD_transp_1_N"/>
    <property type="match status" value="1"/>
</dbReference>
<protein>
    <submittedName>
        <fullName evidence="9">Peptide ABC transporter permease</fullName>
    </submittedName>
</protein>
<dbReference type="InterPro" id="IPR035906">
    <property type="entry name" value="MetI-like_sf"/>
</dbReference>
<evidence type="ECO:0000256" key="5">
    <source>
        <dbReference type="ARBA" id="ARBA00022989"/>
    </source>
</evidence>
<dbReference type="Pfam" id="PF00528">
    <property type="entry name" value="BPD_transp_1"/>
    <property type="match status" value="1"/>
</dbReference>
<dbReference type="EMBL" id="BSUJ01000001">
    <property type="protein sequence ID" value="GMA18866.1"/>
    <property type="molecule type" value="Genomic_DNA"/>
</dbReference>